<reference evidence="1 2" key="1">
    <citation type="submission" date="2023-12" db="EMBL/GenBank/DDBJ databases">
        <title>Genomic sequences of Capnocytophaga and Parvimonas strains.</title>
        <authorList>
            <person name="Watt R.M."/>
            <person name="Wang M."/>
            <person name="Yang T."/>
            <person name="Tong W.M."/>
        </authorList>
    </citation>
    <scope>NUCLEOTIDE SEQUENCE [LARGE SCALE GENOMIC DNA]</scope>
    <source>
        <strain evidence="1 2">CCUG 13156</strain>
    </source>
</reference>
<keyword evidence="2" id="KW-1185">Reference proteome</keyword>
<dbReference type="RefSeq" id="WP_314082649.1">
    <property type="nucleotide sequence ID" value="NZ_CAUPZR010000006.1"/>
</dbReference>
<proteinExistence type="predicted"/>
<accession>A0ABU5Y7P6</accession>
<evidence type="ECO:0000313" key="2">
    <source>
        <dbReference type="Proteomes" id="UP001324270"/>
    </source>
</evidence>
<comment type="caution">
    <text evidence="1">The sequence shown here is derived from an EMBL/GenBank/DDBJ whole genome shotgun (WGS) entry which is preliminary data.</text>
</comment>
<evidence type="ECO:0000313" key="1">
    <source>
        <dbReference type="EMBL" id="MEB3039922.1"/>
    </source>
</evidence>
<dbReference type="EMBL" id="JAYKBV010000004">
    <property type="protein sequence ID" value="MEB3039922.1"/>
    <property type="molecule type" value="Genomic_DNA"/>
</dbReference>
<name>A0ABU5Y7P6_9FLAO</name>
<sequence>MSISTSTITHTNRLEWLRILAGWRISFHWRRNEDALLWCFTMENPPRSSVS</sequence>
<protein>
    <submittedName>
        <fullName evidence="1">Uncharacterized protein</fullName>
    </submittedName>
</protein>
<gene>
    <name evidence="1" type="ORF">VJJ49_04345</name>
</gene>
<organism evidence="1 2">
    <name type="scientific">Capnocytophaga gingivalis</name>
    <dbReference type="NCBI Taxonomy" id="1017"/>
    <lineage>
        <taxon>Bacteria</taxon>
        <taxon>Pseudomonadati</taxon>
        <taxon>Bacteroidota</taxon>
        <taxon>Flavobacteriia</taxon>
        <taxon>Flavobacteriales</taxon>
        <taxon>Flavobacteriaceae</taxon>
        <taxon>Capnocytophaga</taxon>
    </lineage>
</organism>
<dbReference type="Proteomes" id="UP001324270">
    <property type="component" value="Unassembled WGS sequence"/>
</dbReference>